<comment type="caution">
    <text evidence="1">The sequence shown here is derived from an EMBL/GenBank/DDBJ whole genome shotgun (WGS) entry which is preliminary data.</text>
</comment>
<proteinExistence type="predicted"/>
<gene>
    <name evidence="1" type="ORF">L1987_48837</name>
</gene>
<evidence type="ECO:0000313" key="2">
    <source>
        <dbReference type="Proteomes" id="UP001056120"/>
    </source>
</evidence>
<reference evidence="1 2" key="2">
    <citation type="journal article" date="2022" name="Mol. Ecol. Resour.">
        <title>The genomes of chicory, endive, great burdock and yacon provide insights into Asteraceae paleo-polyploidization history and plant inulin production.</title>
        <authorList>
            <person name="Fan W."/>
            <person name="Wang S."/>
            <person name="Wang H."/>
            <person name="Wang A."/>
            <person name="Jiang F."/>
            <person name="Liu H."/>
            <person name="Zhao H."/>
            <person name="Xu D."/>
            <person name="Zhang Y."/>
        </authorList>
    </citation>
    <scope>NUCLEOTIDE SEQUENCE [LARGE SCALE GENOMIC DNA]</scope>
    <source>
        <strain evidence="2">cv. Yunnan</strain>
        <tissue evidence="1">Leaves</tissue>
    </source>
</reference>
<name>A0ACB9FU29_9ASTR</name>
<dbReference type="EMBL" id="CM042033">
    <property type="protein sequence ID" value="KAI3774288.1"/>
    <property type="molecule type" value="Genomic_DNA"/>
</dbReference>
<keyword evidence="2" id="KW-1185">Reference proteome</keyword>
<organism evidence="1 2">
    <name type="scientific">Smallanthus sonchifolius</name>
    <dbReference type="NCBI Taxonomy" id="185202"/>
    <lineage>
        <taxon>Eukaryota</taxon>
        <taxon>Viridiplantae</taxon>
        <taxon>Streptophyta</taxon>
        <taxon>Embryophyta</taxon>
        <taxon>Tracheophyta</taxon>
        <taxon>Spermatophyta</taxon>
        <taxon>Magnoliopsida</taxon>
        <taxon>eudicotyledons</taxon>
        <taxon>Gunneridae</taxon>
        <taxon>Pentapetalae</taxon>
        <taxon>asterids</taxon>
        <taxon>campanulids</taxon>
        <taxon>Asterales</taxon>
        <taxon>Asteraceae</taxon>
        <taxon>Asteroideae</taxon>
        <taxon>Heliantheae alliance</taxon>
        <taxon>Millerieae</taxon>
        <taxon>Smallanthus</taxon>
    </lineage>
</organism>
<sequence>MVNVQIPVKENIEVELADEHARQFEHDFGEIPFVEDMVDVNIEDLIFDYENESLPEVSEKVDKVSEKVTEEIENAEGDPEGEEFDSSNA</sequence>
<evidence type="ECO:0000313" key="1">
    <source>
        <dbReference type="EMBL" id="KAI3774288.1"/>
    </source>
</evidence>
<protein>
    <submittedName>
        <fullName evidence="1">Uncharacterized protein</fullName>
    </submittedName>
</protein>
<dbReference type="Proteomes" id="UP001056120">
    <property type="component" value="Linkage Group LG16"/>
</dbReference>
<accession>A0ACB9FU29</accession>
<reference evidence="2" key="1">
    <citation type="journal article" date="2022" name="Mol. Ecol. Resour.">
        <title>The genomes of chicory, endive, great burdock and yacon provide insights into Asteraceae palaeo-polyploidization history and plant inulin production.</title>
        <authorList>
            <person name="Fan W."/>
            <person name="Wang S."/>
            <person name="Wang H."/>
            <person name="Wang A."/>
            <person name="Jiang F."/>
            <person name="Liu H."/>
            <person name="Zhao H."/>
            <person name="Xu D."/>
            <person name="Zhang Y."/>
        </authorList>
    </citation>
    <scope>NUCLEOTIDE SEQUENCE [LARGE SCALE GENOMIC DNA]</scope>
    <source>
        <strain evidence="2">cv. Yunnan</strain>
    </source>
</reference>